<dbReference type="AlphaFoldDB" id="A0AAE1V0S5"/>
<evidence type="ECO:0000313" key="10">
    <source>
        <dbReference type="EMBL" id="KAK4343825.1"/>
    </source>
</evidence>
<keyword evidence="5" id="KW-0808">Transferase</keyword>
<proteinExistence type="inferred from homology"/>
<evidence type="ECO:0000313" key="11">
    <source>
        <dbReference type="Proteomes" id="UP001291623"/>
    </source>
</evidence>
<comment type="similarity">
    <text evidence="2">Belongs to the phage and mitochondrial RNA polymerase family.</text>
</comment>
<dbReference type="Pfam" id="PF00940">
    <property type="entry name" value="RNA_pol"/>
    <property type="match status" value="1"/>
</dbReference>
<dbReference type="PANTHER" id="PTHR10102">
    <property type="entry name" value="DNA-DIRECTED RNA POLYMERASE, MITOCHONDRIAL"/>
    <property type="match status" value="1"/>
</dbReference>
<comment type="caution">
    <text evidence="10">The sequence shown here is derived from an EMBL/GenBank/DDBJ whole genome shotgun (WGS) entry which is preliminary data.</text>
</comment>
<accession>A0AAE1V0S5</accession>
<evidence type="ECO:0000256" key="7">
    <source>
        <dbReference type="ARBA" id="ARBA00023163"/>
    </source>
</evidence>
<name>A0AAE1V0S5_9SOLA</name>
<dbReference type="GO" id="GO:0003677">
    <property type="term" value="F:DNA binding"/>
    <property type="evidence" value="ECO:0007669"/>
    <property type="project" value="InterPro"/>
</dbReference>
<evidence type="ECO:0000256" key="6">
    <source>
        <dbReference type="ARBA" id="ARBA00022695"/>
    </source>
</evidence>
<dbReference type="GO" id="GO:0006390">
    <property type="term" value="P:mitochondrial transcription"/>
    <property type="evidence" value="ECO:0007669"/>
    <property type="project" value="TreeGrafter"/>
</dbReference>
<keyword evidence="4" id="KW-0240">DNA-directed RNA polymerase</keyword>
<organism evidence="10 11">
    <name type="scientific">Anisodus tanguticus</name>
    <dbReference type="NCBI Taxonomy" id="243964"/>
    <lineage>
        <taxon>Eukaryota</taxon>
        <taxon>Viridiplantae</taxon>
        <taxon>Streptophyta</taxon>
        <taxon>Embryophyta</taxon>
        <taxon>Tracheophyta</taxon>
        <taxon>Spermatophyta</taxon>
        <taxon>Magnoliopsida</taxon>
        <taxon>eudicotyledons</taxon>
        <taxon>Gunneridae</taxon>
        <taxon>Pentapetalae</taxon>
        <taxon>asterids</taxon>
        <taxon>lamiids</taxon>
        <taxon>Solanales</taxon>
        <taxon>Solanaceae</taxon>
        <taxon>Solanoideae</taxon>
        <taxon>Hyoscyameae</taxon>
        <taxon>Anisodus</taxon>
    </lineage>
</organism>
<dbReference type="InterPro" id="IPR043502">
    <property type="entry name" value="DNA/RNA_pol_sf"/>
</dbReference>
<dbReference type="EC" id="2.7.7.6" evidence="3"/>
<dbReference type="PANTHER" id="PTHR10102:SF8">
    <property type="entry name" value="DNA-DIRECTED RNA POLYMERASE-RELATED"/>
    <property type="match status" value="1"/>
</dbReference>
<keyword evidence="11" id="KW-1185">Reference proteome</keyword>
<comment type="function">
    <text evidence="1">DNA-dependent RNA polymerase catalyzes the transcription of DNA into RNA using the four ribonucleoside triphosphates as substrates.</text>
</comment>
<protein>
    <recommendedName>
        <fullName evidence="3">DNA-directed RNA polymerase</fullName>
        <ecNumber evidence="3">2.7.7.6</ecNumber>
    </recommendedName>
</protein>
<gene>
    <name evidence="10" type="ORF">RND71_036919</name>
</gene>
<comment type="catalytic activity">
    <reaction evidence="8">
        <text>RNA(n) + a ribonucleoside 5'-triphosphate = RNA(n+1) + diphosphate</text>
        <dbReference type="Rhea" id="RHEA:21248"/>
        <dbReference type="Rhea" id="RHEA-COMP:14527"/>
        <dbReference type="Rhea" id="RHEA-COMP:17342"/>
        <dbReference type="ChEBI" id="CHEBI:33019"/>
        <dbReference type="ChEBI" id="CHEBI:61557"/>
        <dbReference type="ChEBI" id="CHEBI:140395"/>
        <dbReference type="EC" id="2.7.7.6"/>
    </reaction>
</comment>
<dbReference type="GO" id="GO:0003899">
    <property type="term" value="F:DNA-directed RNA polymerase activity"/>
    <property type="evidence" value="ECO:0007669"/>
    <property type="project" value="UniProtKB-EC"/>
</dbReference>
<dbReference type="Gene3D" id="1.10.150.20">
    <property type="entry name" value="5' to 3' exonuclease, C-terminal subdomain"/>
    <property type="match status" value="1"/>
</dbReference>
<dbReference type="GO" id="GO:0034245">
    <property type="term" value="C:mitochondrial DNA-directed RNA polymerase complex"/>
    <property type="evidence" value="ECO:0007669"/>
    <property type="project" value="TreeGrafter"/>
</dbReference>
<evidence type="ECO:0000256" key="3">
    <source>
        <dbReference type="ARBA" id="ARBA00012418"/>
    </source>
</evidence>
<dbReference type="PROSITE" id="PS00489">
    <property type="entry name" value="RNA_POL_PHAGE_2"/>
    <property type="match status" value="1"/>
</dbReference>
<dbReference type="InterPro" id="IPR046950">
    <property type="entry name" value="DNA-dir_Rpol_C_phage-type"/>
</dbReference>
<dbReference type="SUPFAM" id="SSF56672">
    <property type="entry name" value="DNA/RNA polymerases"/>
    <property type="match status" value="1"/>
</dbReference>
<feature type="domain" description="DNA-directed RNA polymerase C-terminal" evidence="9">
    <location>
        <begin position="208"/>
        <end position="449"/>
    </location>
</feature>
<dbReference type="InterPro" id="IPR002092">
    <property type="entry name" value="DNA-dir_Rpol_phage-type"/>
</dbReference>
<reference evidence="10" key="1">
    <citation type="submission" date="2023-12" db="EMBL/GenBank/DDBJ databases">
        <title>Genome assembly of Anisodus tanguticus.</title>
        <authorList>
            <person name="Wang Y.-J."/>
        </authorList>
    </citation>
    <scope>NUCLEOTIDE SEQUENCE</scope>
    <source>
        <strain evidence="10">KB-2021</strain>
        <tissue evidence="10">Leaf</tissue>
    </source>
</reference>
<dbReference type="Proteomes" id="UP001291623">
    <property type="component" value="Unassembled WGS sequence"/>
</dbReference>
<keyword evidence="7" id="KW-0804">Transcription</keyword>
<evidence type="ECO:0000256" key="1">
    <source>
        <dbReference type="ARBA" id="ARBA00004026"/>
    </source>
</evidence>
<evidence type="ECO:0000256" key="2">
    <source>
        <dbReference type="ARBA" id="ARBA00009493"/>
    </source>
</evidence>
<evidence type="ECO:0000259" key="9">
    <source>
        <dbReference type="Pfam" id="PF00940"/>
    </source>
</evidence>
<dbReference type="EMBL" id="JAVYJV010000020">
    <property type="protein sequence ID" value="KAK4343825.1"/>
    <property type="molecule type" value="Genomic_DNA"/>
</dbReference>
<keyword evidence="6" id="KW-0548">Nucleotidyltransferase</keyword>
<evidence type="ECO:0000256" key="5">
    <source>
        <dbReference type="ARBA" id="ARBA00022679"/>
    </source>
</evidence>
<sequence length="691" mass="79402">MNVLQNQAFQINSDVLKYIKEKETEFIDNGYLLPKYISCMNRANLYNEIRDCHLVDTDTFQKVGGISELTNQLTKQVQRARYERCMLMLAKAYEGYKIYLPAFLDFGGRIYRCGLLHFHERDLSRSLINFAFSNPGYSAKREEVEEALLYHYKSYPSLEDANIDFNEVRAEAQKQGRDEFLQIAREAWHPFQFIATEIALVLEKWEGFLVTKDASASAFQIMSYFLLDEDMAKSTNLLPSKDNKIQDIYTNILSELKDYLVRELGNNSLSLIVIRRMDRKLVKSIFMPMIYGKTLMSTSSDIHKTLSQHINFKDSYILASLCFTFWKEKYKSMDSLTSLIRNIGWFAAARGVPVYYGVPYFRTSQDYMKSDVVKITVYDRNKKRRQISLRVNTDNRDLRKTEVSTFINFIHQKDAYIVMLVVEKMLIEGGPIYTVHDNFLTTPHYSRKLPSLYGDAILALGSPLAIINDMIYANLVRNADGFSPGGLERVIPIGELESYLENNMPDGISKKMEATWRLRMKALLLSYEGYVSSISGVSQDYEGHLEMWLDFGDKYLERVEKTTIVNTKHPTLILASMDLNPPPLGAEVRLLSLAIVHMLYLHAYPSLPSSGYAKFTIGFDLEKPDVTVTAGHAIRLYGDDGKLHPMSTVYGDIVSTLTKFAERYEESSIVRLTLRVYTVENKVGVKIPLRR</sequence>
<evidence type="ECO:0000256" key="4">
    <source>
        <dbReference type="ARBA" id="ARBA00022478"/>
    </source>
</evidence>
<evidence type="ECO:0000256" key="8">
    <source>
        <dbReference type="ARBA" id="ARBA00048552"/>
    </source>
</evidence>